<evidence type="ECO:0000313" key="1">
    <source>
        <dbReference type="EMBL" id="JAH58985.1"/>
    </source>
</evidence>
<reference evidence="1" key="2">
    <citation type="journal article" date="2015" name="Fish Shellfish Immunol.">
        <title>Early steps in the European eel (Anguilla anguilla)-Vibrio vulnificus interaction in the gills: Role of the RtxA13 toxin.</title>
        <authorList>
            <person name="Callol A."/>
            <person name="Pajuelo D."/>
            <person name="Ebbesson L."/>
            <person name="Teles M."/>
            <person name="MacKenzie S."/>
            <person name="Amaro C."/>
        </authorList>
    </citation>
    <scope>NUCLEOTIDE SEQUENCE</scope>
</reference>
<sequence>MKSYELKIATEN</sequence>
<name>A0A0E9U1C7_ANGAN</name>
<protein>
    <submittedName>
        <fullName evidence="1">Uncharacterized protein</fullName>
    </submittedName>
</protein>
<reference evidence="1" key="1">
    <citation type="submission" date="2014-11" db="EMBL/GenBank/DDBJ databases">
        <authorList>
            <person name="Amaro Gonzalez C."/>
        </authorList>
    </citation>
    <scope>NUCLEOTIDE SEQUENCE</scope>
</reference>
<dbReference type="EMBL" id="GBXM01044400">
    <property type="protein sequence ID" value="JAH64177.1"/>
    <property type="molecule type" value="Transcribed_RNA"/>
</dbReference>
<accession>A0A0E9U1C7</accession>
<dbReference type="EMBL" id="GBXM01049592">
    <property type="protein sequence ID" value="JAH58985.1"/>
    <property type="molecule type" value="Transcribed_RNA"/>
</dbReference>
<proteinExistence type="predicted"/>
<organism evidence="1">
    <name type="scientific">Anguilla anguilla</name>
    <name type="common">European freshwater eel</name>
    <name type="synonym">Muraena anguilla</name>
    <dbReference type="NCBI Taxonomy" id="7936"/>
    <lineage>
        <taxon>Eukaryota</taxon>
        <taxon>Metazoa</taxon>
        <taxon>Chordata</taxon>
        <taxon>Craniata</taxon>
        <taxon>Vertebrata</taxon>
        <taxon>Euteleostomi</taxon>
        <taxon>Actinopterygii</taxon>
        <taxon>Neopterygii</taxon>
        <taxon>Teleostei</taxon>
        <taxon>Anguilliformes</taxon>
        <taxon>Anguillidae</taxon>
        <taxon>Anguilla</taxon>
    </lineage>
</organism>